<keyword evidence="1" id="KW-1133">Transmembrane helix</keyword>
<keyword evidence="3" id="KW-1185">Reference proteome</keyword>
<accession>A0ABS6T1V6</accession>
<feature type="transmembrane region" description="Helical" evidence="1">
    <location>
        <begin position="57"/>
        <end position="82"/>
    </location>
</feature>
<feature type="transmembrane region" description="Helical" evidence="1">
    <location>
        <begin position="94"/>
        <end position="114"/>
    </location>
</feature>
<dbReference type="Proteomes" id="UP000756530">
    <property type="component" value="Unassembled WGS sequence"/>
</dbReference>
<dbReference type="RefSeq" id="WP_218391892.1">
    <property type="nucleotide sequence ID" value="NZ_JAHUZE010000002.1"/>
</dbReference>
<sequence>MPPPALLLVIPIPALIAAAFGLRSSLVMAAGLVGAVAYMIIAMAWPSEIGEPYADTYYVVGYIAFVQSLVVVTFFLLVAQAIKERLGHEDRRTTLVLFAMVLLGGTTSVLPLTIRPPATDGWATGLAEIAAYIFMAGLIGLVITIVIRPVIRRLRGMV</sequence>
<evidence type="ECO:0000313" key="2">
    <source>
        <dbReference type="EMBL" id="MBV7378708.1"/>
    </source>
</evidence>
<evidence type="ECO:0000313" key="3">
    <source>
        <dbReference type="Proteomes" id="UP000756530"/>
    </source>
</evidence>
<dbReference type="EMBL" id="JAHUZE010000002">
    <property type="protein sequence ID" value="MBV7378708.1"/>
    <property type="molecule type" value="Genomic_DNA"/>
</dbReference>
<evidence type="ECO:0000256" key="1">
    <source>
        <dbReference type="SAM" id="Phobius"/>
    </source>
</evidence>
<name>A0ABS6T1V6_9RHOB</name>
<feature type="transmembrane region" description="Helical" evidence="1">
    <location>
        <begin position="27"/>
        <end position="45"/>
    </location>
</feature>
<keyword evidence="1" id="KW-0812">Transmembrane</keyword>
<gene>
    <name evidence="2" type="ORF">KJP28_07190</name>
</gene>
<organism evidence="2 3">
    <name type="scientific">Maritimibacter dapengensis</name>
    <dbReference type="NCBI Taxonomy" id="2836868"/>
    <lineage>
        <taxon>Bacteria</taxon>
        <taxon>Pseudomonadati</taxon>
        <taxon>Pseudomonadota</taxon>
        <taxon>Alphaproteobacteria</taxon>
        <taxon>Rhodobacterales</taxon>
        <taxon>Roseobacteraceae</taxon>
        <taxon>Maritimibacter</taxon>
    </lineage>
</organism>
<comment type="caution">
    <text evidence="2">The sequence shown here is derived from an EMBL/GenBank/DDBJ whole genome shotgun (WGS) entry which is preliminary data.</text>
</comment>
<proteinExistence type="predicted"/>
<feature type="transmembrane region" description="Helical" evidence="1">
    <location>
        <begin position="6"/>
        <end position="22"/>
    </location>
</feature>
<reference evidence="2 3" key="1">
    <citation type="submission" date="2021-05" db="EMBL/GenBank/DDBJ databases">
        <title>Culturable bacteria isolated from Daya Bay.</title>
        <authorList>
            <person name="Zheng W."/>
            <person name="Yu S."/>
            <person name="Huang Y."/>
        </authorList>
    </citation>
    <scope>NUCLEOTIDE SEQUENCE [LARGE SCALE GENOMIC DNA]</scope>
    <source>
        <strain evidence="2 3">DP4N28-5</strain>
    </source>
</reference>
<keyword evidence="1" id="KW-0472">Membrane</keyword>
<protein>
    <submittedName>
        <fullName evidence="2">Uncharacterized protein</fullName>
    </submittedName>
</protein>
<feature type="transmembrane region" description="Helical" evidence="1">
    <location>
        <begin position="129"/>
        <end position="151"/>
    </location>
</feature>